<dbReference type="RefSeq" id="WP_230839586.1">
    <property type="nucleotide sequence ID" value="NZ_CP063845.1"/>
</dbReference>
<evidence type="ECO:0000256" key="1">
    <source>
        <dbReference type="SAM" id="MobiDB-lite"/>
    </source>
</evidence>
<name>A0ABY3PG16_9CYAN</name>
<keyword evidence="3" id="KW-1185">Reference proteome</keyword>
<reference evidence="2 3" key="1">
    <citation type="journal article" date="2021" name="Genome Biol. Evol.">
        <title>Complete Genome Sequencing of a Novel Gloeobacter Species from a Waterfall Cave in Mexico.</title>
        <authorList>
            <person name="Saw J.H."/>
            <person name="Cardona T."/>
            <person name="Montejano G."/>
        </authorList>
    </citation>
    <scope>NUCLEOTIDE SEQUENCE [LARGE SCALE GENOMIC DNA]</scope>
    <source>
        <strain evidence="2">MG652769</strain>
    </source>
</reference>
<proteinExistence type="predicted"/>
<evidence type="ECO:0000313" key="3">
    <source>
        <dbReference type="Proteomes" id="UP001054846"/>
    </source>
</evidence>
<dbReference type="EMBL" id="CP063845">
    <property type="protein sequence ID" value="UFP92595.1"/>
    <property type="molecule type" value="Genomic_DNA"/>
</dbReference>
<protein>
    <submittedName>
        <fullName evidence="2">Uncharacterized protein</fullName>
    </submittedName>
</protein>
<dbReference type="Proteomes" id="UP001054846">
    <property type="component" value="Chromosome"/>
</dbReference>
<organism evidence="2 3">
    <name type="scientific">Gloeobacter morelensis MG652769</name>
    <dbReference type="NCBI Taxonomy" id="2781736"/>
    <lineage>
        <taxon>Bacteria</taxon>
        <taxon>Bacillati</taxon>
        <taxon>Cyanobacteriota</taxon>
        <taxon>Cyanophyceae</taxon>
        <taxon>Gloeobacterales</taxon>
        <taxon>Gloeobacteraceae</taxon>
        <taxon>Gloeobacter</taxon>
        <taxon>Gloeobacter morelensis</taxon>
    </lineage>
</organism>
<gene>
    <name evidence="2" type="ORF">ISF26_12135</name>
</gene>
<feature type="region of interest" description="Disordered" evidence="1">
    <location>
        <begin position="359"/>
        <end position="384"/>
    </location>
</feature>
<sequence length="384" mass="42956">MKPTIFGVEPSHYFPMNYAIQALEEESAPAADATFTFDAMFRIPDTIPERLVLKDLHLPARISTLRNVGSVDARVIEKLEATQSIGALIGAYDRTFERRALMIVLPNANLRIRYSPHRGNHWQHLSSLEGHGAQWLRKLCSEGEYVGLQYLAIPAYTVAADRLWLSVRQSYIDNHTTNFVERLIARVPKLLYLCAADAKQGAGANQLSRHILKEHPNHALTVRVRPDAQTLWADPRQHATLVEADIEAAIRKVILEKRVICIPVNTYGQFITLSGSTPQEKECSKALQEILHPSLSFLMRSARTYTQTTVAQILKDHLLRRAINSESKAAQEAEALHTEDTGNLCTSLIEEDLTDDGGDAALEGIADKQKQPKKRRTKRAAESA</sequence>
<evidence type="ECO:0000313" key="2">
    <source>
        <dbReference type="EMBL" id="UFP92595.1"/>
    </source>
</evidence>
<accession>A0ABY3PG16</accession>